<proteinExistence type="predicted"/>
<dbReference type="Proteomes" id="UP000031278">
    <property type="component" value="Unassembled WGS sequence"/>
</dbReference>
<reference evidence="1 2" key="1">
    <citation type="submission" date="2014-12" db="EMBL/GenBank/DDBJ databases">
        <title>Genome sequencing of Photobacterium gaetbulicola AD005a.</title>
        <authorList>
            <person name="Adrian T.G.S."/>
            <person name="Chan K.G."/>
        </authorList>
    </citation>
    <scope>NUCLEOTIDE SEQUENCE [LARGE SCALE GENOMIC DNA]</scope>
    <source>
        <strain evidence="1 2">AD005a</strain>
    </source>
</reference>
<dbReference type="AlphaFoldDB" id="A0A0B9G5L3"/>
<name>A0A0B9G5L3_9GAMM</name>
<gene>
    <name evidence="1" type="ORF">RJ45_09420</name>
</gene>
<evidence type="ECO:0000313" key="1">
    <source>
        <dbReference type="EMBL" id="KHT63909.1"/>
    </source>
</evidence>
<evidence type="ECO:0000313" key="2">
    <source>
        <dbReference type="Proteomes" id="UP000031278"/>
    </source>
</evidence>
<comment type="caution">
    <text evidence="1">The sequence shown here is derived from an EMBL/GenBank/DDBJ whole genome shotgun (WGS) entry which is preliminary data.</text>
</comment>
<sequence>MPFTSTRRWFAESRSMKTGGQFDAIAVTDFVKNKVDTRFINNVSGEQDLGVGDFYDCHIYM</sequence>
<accession>A0A0B9G5L3</accession>
<organism evidence="1 2">
    <name type="scientific">Photobacterium gaetbulicola</name>
    <dbReference type="NCBI Taxonomy" id="1295392"/>
    <lineage>
        <taxon>Bacteria</taxon>
        <taxon>Pseudomonadati</taxon>
        <taxon>Pseudomonadota</taxon>
        <taxon>Gammaproteobacteria</taxon>
        <taxon>Vibrionales</taxon>
        <taxon>Vibrionaceae</taxon>
        <taxon>Photobacterium</taxon>
    </lineage>
</organism>
<dbReference type="EMBL" id="JWLZ01000148">
    <property type="protein sequence ID" value="KHT63909.1"/>
    <property type="molecule type" value="Genomic_DNA"/>
</dbReference>
<protein>
    <submittedName>
        <fullName evidence="1">Uncharacterized protein</fullName>
    </submittedName>
</protein>